<comment type="caution">
    <text evidence="2">The sequence shown here is derived from an EMBL/GenBank/DDBJ whole genome shotgun (WGS) entry which is preliminary data.</text>
</comment>
<feature type="domain" description="NADP-dependent oxidoreductase" evidence="1">
    <location>
        <begin position="4"/>
        <end position="127"/>
    </location>
</feature>
<dbReference type="PANTHER" id="PTHR43312:SF1">
    <property type="entry name" value="NADP-DEPENDENT OXIDOREDUCTASE DOMAIN-CONTAINING PROTEIN"/>
    <property type="match status" value="1"/>
</dbReference>
<proteinExistence type="predicted"/>
<dbReference type="Pfam" id="PF00248">
    <property type="entry name" value="Aldo_ket_red"/>
    <property type="match status" value="1"/>
</dbReference>
<reference evidence="2 3" key="1">
    <citation type="submission" date="2019-08" db="EMBL/GenBank/DDBJ databases">
        <title>100 year-old enigma solved: identification of Planctomyces bekefii, the type genus and species of the phylum Planctomycetes.</title>
        <authorList>
            <person name="Svetlana D.N."/>
            <person name="Overmann J."/>
        </authorList>
    </citation>
    <scope>NUCLEOTIDE SEQUENCE [LARGE SCALE GENOMIC DNA]</scope>
    <source>
        <strain evidence="2">Phe10_nw2017</strain>
    </source>
</reference>
<evidence type="ECO:0000259" key="1">
    <source>
        <dbReference type="Pfam" id="PF00248"/>
    </source>
</evidence>
<dbReference type="InterPro" id="IPR053135">
    <property type="entry name" value="AKR2_Oxidoreductase"/>
</dbReference>
<feature type="non-terminal residue" evidence="2">
    <location>
        <position position="1"/>
    </location>
</feature>
<dbReference type="SUPFAM" id="SSF51430">
    <property type="entry name" value="NAD(P)-linked oxidoreductase"/>
    <property type="match status" value="1"/>
</dbReference>
<dbReference type="AlphaFoldDB" id="A0A5C6M7G4"/>
<keyword evidence="3" id="KW-1185">Reference proteome</keyword>
<name>A0A5C6M7G4_9PLAN</name>
<reference evidence="2 3" key="2">
    <citation type="submission" date="2019-08" db="EMBL/GenBank/DDBJ databases">
        <authorList>
            <person name="Henke P."/>
        </authorList>
    </citation>
    <scope>NUCLEOTIDE SEQUENCE [LARGE SCALE GENOMIC DNA]</scope>
    <source>
        <strain evidence="2">Phe10_nw2017</strain>
    </source>
</reference>
<evidence type="ECO:0000313" key="2">
    <source>
        <dbReference type="EMBL" id="TWW09942.1"/>
    </source>
</evidence>
<dbReference type="CDD" id="cd19097">
    <property type="entry name" value="AKR_unchar"/>
    <property type="match status" value="1"/>
</dbReference>
<dbReference type="InterPro" id="IPR036812">
    <property type="entry name" value="NAD(P)_OxRdtase_dom_sf"/>
</dbReference>
<protein>
    <recommendedName>
        <fullName evidence="1">NADP-dependent oxidoreductase domain-containing protein</fullName>
    </recommendedName>
</protein>
<accession>A0A5C6M7G4</accession>
<sequence length="151" mass="16926">SVYGPDEIVSAKKWFLPGLVQIPFNPVDQRAVRSGAISELCREGVEVHIRSAFLQGLLLMPAGTRPVFFDRWSGIWELWNRWLSENSLTPLQVCLRFALQQQGISRVVIGVESAEQLEEVLAAADGVLPVLPEEVQCSEDELVNPSLWQRT</sequence>
<dbReference type="PANTHER" id="PTHR43312">
    <property type="entry name" value="D-THREO-ALDOSE 1-DEHYDROGENASE"/>
    <property type="match status" value="1"/>
</dbReference>
<dbReference type="Gene3D" id="3.20.20.100">
    <property type="entry name" value="NADP-dependent oxidoreductase domain"/>
    <property type="match status" value="1"/>
</dbReference>
<dbReference type="Proteomes" id="UP000321083">
    <property type="component" value="Unassembled WGS sequence"/>
</dbReference>
<gene>
    <name evidence="2" type="ORF">E3A20_09320</name>
</gene>
<organism evidence="2 3">
    <name type="scientific">Planctomyces bekefii</name>
    <dbReference type="NCBI Taxonomy" id="1653850"/>
    <lineage>
        <taxon>Bacteria</taxon>
        <taxon>Pseudomonadati</taxon>
        <taxon>Planctomycetota</taxon>
        <taxon>Planctomycetia</taxon>
        <taxon>Planctomycetales</taxon>
        <taxon>Planctomycetaceae</taxon>
        <taxon>Planctomyces</taxon>
    </lineage>
</organism>
<evidence type="ECO:0000313" key="3">
    <source>
        <dbReference type="Proteomes" id="UP000321083"/>
    </source>
</evidence>
<dbReference type="InterPro" id="IPR023210">
    <property type="entry name" value="NADP_OxRdtase_dom"/>
</dbReference>
<dbReference type="EMBL" id="SRHE01000143">
    <property type="protein sequence ID" value="TWW09942.1"/>
    <property type="molecule type" value="Genomic_DNA"/>
</dbReference>